<keyword evidence="2" id="KW-1185">Reference proteome</keyword>
<evidence type="ECO:0000313" key="1">
    <source>
        <dbReference type="EMBL" id="KAH9374527.1"/>
    </source>
</evidence>
<dbReference type="AlphaFoldDB" id="A0A9J6GIS4"/>
<sequence length="129" mass="13847">MNPPFHQERRLARAKALHKVNASHPTTLYVDAAEYPDRAACVAVMVNFLGDVVASCSVSTPHHEVDEFAIALGLAATPCTAIVSKSQTGRVSPATSRIPQTAPNLAAHCPRLIWTPAHSSLPVTSWLTR</sequence>
<dbReference type="Proteomes" id="UP000821853">
    <property type="component" value="Chromosome 4"/>
</dbReference>
<dbReference type="EMBL" id="JABSTR010000006">
    <property type="protein sequence ID" value="KAH9374527.1"/>
    <property type="molecule type" value="Genomic_DNA"/>
</dbReference>
<dbReference type="VEuPathDB" id="VectorBase:HLOH_061669"/>
<reference evidence="1 2" key="1">
    <citation type="journal article" date="2020" name="Cell">
        <title>Large-Scale Comparative Analyses of Tick Genomes Elucidate Their Genetic Diversity and Vector Capacities.</title>
        <authorList>
            <consortium name="Tick Genome and Microbiome Consortium (TIGMIC)"/>
            <person name="Jia N."/>
            <person name="Wang J."/>
            <person name="Shi W."/>
            <person name="Du L."/>
            <person name="Sun Y."/>
            <person name="Zhan W."/>
            <person name="Jiang J.F."/>
            <person name="Wang Q."/>
            <person name="Zhang B."/>
            <person name="Ji P."/>
            <person name="Bell-Sakyi L."/>
            <person name="Cui X.M."/>
            <person name="Yuan T.T."/>
            <person name="Jiang B.G."/>
            <person name="Yang W.F."/>
            <person name="Lam T.T."/>
            <person name="Chang Q.C."/>
            <person name="Ding S.J."/>
            <person name="Wang X.J."/>
            <person name="Zhu J.G."/>
            <person name="Ruan X.D."/>
            <person name="Zhao L."/>
            <person name="Wei J.T."/>
            <person name="Ye R.Z."/>
            <person name="Que T.C."/>
            <person name="Du C.H."/>
            <person name="Zhou Y.H."/>
            <person name="Cheng J.X."/>
            <person name="Dai P.F."/>
            <person name="Guo W.B."/>
            <person name="Han X.H."/>
            <person name="Huang E.J."/>
            <person name="Li L.F."/>
            <person name="Wei W."/>
            <person name="Gao Y.C."/>
            <person name="Liu J.Z."/>
            <person name="Shao H.Z."/>
            <person name="Wang X."/>
            <person name="Wang C.C."/>
            <person name="Yang T.C."/>
            <person name="Huo Q.B."/>
            <person name="Li W."/>
            <person name="Chen H.Y."/>
            <person name="Chen S.E."/>
            <person name="Zhou L.G."/>
            <person name="Ni X.B."/>
            <person name="Tian J.H."/>
            <person name="Sheng Y."/>
            <person name="Liu T."/>
            <person name="Pan Y.S."/>
            <person name="Xia L.Y."/>
            <person name="Li J."/>
            <person name="Zhao F."/>
            <person name="Cao W.C."/>
        </authorList>
    </citation>
    <scope>NUCLEOTIDE SEQUENCE [LARGE SCALE GENOMIC DNA]</scope>
    <source>
        <strain evidence="1">HaeL-2018</strain>
    </source>
</reference>
<dbReference type="OrthoDB" id="10423842at2759"/>
<name>A0A9J6GIS4_HAELO</name>
<proteinExistence type="predicted"/>
<protein>
    <submittedName>
        <fullName evidence="1">Uncharacterized protein</fullName>
    </submittedName>
</protein>
<organism evidence="1 2">
    <name type="scientific">Haemaphysalis longicornis</name>
    <name type="common">Bush tick</name>
    <dbReference type="NCBI Taxonomy" id="44386"/>
    <lineage>
        <taxon>Eukaryota</taxon>
        <taxon>Metazoa</taxon>
        <taxon>Ecdysozoa</taxon>
        <taxon>Arthropoda</taxon>
        <taxon>Chelicerata</taxon>
        <taxon>Arachnida</taxon>
        <taxon>Acari</taxon>
        <taxon>Parasitiformes</taxon>
        <taxon>Ixodida</taxon>
        <taxon>Ixodoidea</taxon>
        <taxon>Ixodidae</taxon>
        <taxon>Haemaphysalinae</taxon>
        <taxon>Haemaphysalis</taxon>
    </lineage>
</organism>
<evidence type="ECO:0000313" key="2">
    <source>
        <dbReference type="Proteomes" id="UP000821853"/>
    </source>
</evidence>
<accession>A0A9J6GIS4</accession>
<comment type="caution">
    <text evidence="1">The sequence shown here is derived from an EMBL/GenBank/DDBJ whole genome shotgun (WGS) entry which is preliminary data.</text>
</comment>
<gene>
    <name evidence="1" type="ORF">HPB48_015452</name>
</gene>